<reference evidence="1" key="1">
    <citation type="submission" date="2022-11" db="EMBL/GenBank/DDBJ databases">
        <title>Taxonomic description of a new Pseudomonas species.</title>
        <authorList>
            <person name="Tambong J.T."/>
        </authorList>
    </citation>
    <scope>NUCLEOTIDE SEQUENCE</scope>
    <source>
        <strain evidence="1">S1Bt42</strain>
    </source>
</reference>
<protein>
    <submittedName>
        <fullName evidence="1">Uncharacterized protein</fullName>
    </submittedName>
</protein>
<evidence type="ECO:0000313" key="2">
    <source>
        <dbReference type="Proteomes" id="UP001164116"/>
    </source>
</evidence>
<accession>A0ABY6QBW1</accession>
<gene>
    <name evidence="1" type="ORF">OSC50_13345</name>
</gene>
<organism evidence="1 2">
    <name type="scientific">Pseudomonas quebecensis</name>
    <dbReference type="NCBI Taxonomy" id="2995174"/>
    <lineage>
        <taxon>Bacteria</taxon>
        <taxon>Pseudomonadati</taxon>
        <taxon>Pseudomonadota</taxon>
        <taxon>Gammaproteobacteria</taxon>
        <taxon>Pseudomonadales</taxon>
        <taxon>Pseudomonadaceae</taxon>
        <taxon>Pseudomonas</taxon>
    </lineage>
</organism>
<dbReference type="Proteomes" id="UP001164116">
    <property type="component" value="Chromosome"/>
</dbReference>
<dbReference type="RefSeq" id="WP_266249040.1">
    <property type="nucleotide sequence ID" value="NZ_CP112866.1"/>
</dbReference>
<keyword evidence="2" id="KW-1185">Reference proteome</keyword>
<proteinExistence type="predicted"/>
<dbReference type="EMBL" id="CP112866">
    <property type="protein sequence ID" value="UZW16393.1"/>
    <property type="molecule type" value="Genomic_DNA"/>
</dbReference>
<sequence>MSRTHIPGTKTDDSALPGVLSLLPIRIPGVNPADPTGLIPAGLMLAPLRVLIPMWAPPPEPLDTPHILKLFWARAGVVVYSDDLVVNSPPPFPAEHEMFIPLVVLRAQSGPVELYYSVTDSFGGETVLDPKRTLTVDMNAPQLLNPADHLEFVVTPSPVMDEDYLSNNPQVAFEVPVYTGRDDGDVVHFYLSNLANPPIAGEDGTYELVSSTDPLIAVLPADVFRTLSNGAAYIFFRIFDRAGNFSDRSAGLPFQLALTPLPGNLPLPQIVPPRYDDLLINREDARAGVFVRIRAYTGWAPTDHVIVYWKGRPTAVQPVNGFPCDVEIPWSVLRGPLTAVLIAETIPVRYEIIRGVLPPFPSFNILVNVNLTVAGQDHANAPALLNPELPIAQVWGLTSNTQNVVNHLDNPAGARARVLLYENPEPGQILRFFWNGAGPVATYTVQFGDVEGQLVFSSVIPWAVMEGVINPALPVHYTTSNGVNDQRSSNTLVNVNTGALLQFNAPVLKHSLVGPAAKLACCSKPEIFDGVGWHVLPDPRFELNDVVRLLWEGFPNNGWEPPVIDESRYAENQTFFTLEQLESGLHFLVQPYEEKVVPMRDHGTAQVWFQVRRGGALIGESLPRRIRIDLNYPAGGYCQAGDEIQCSNDGDPTRVEAKNN</sequence>
<name>A0ABY6QBW1_9PSED</name>
<evidence type="ECO:0000313" key="1">
    <source>
        <dbReference type="EMBL" id="UZW16393.1"/>
    </source>
</evidence>